<feature type="region of interest" description="Disordered" evidence="2">
    <location>
        <begin position="124"/>
        <end position="164"/>
    </location>
</feature>
<dbReference type="SUPFAM" id="SSF49503">
    <property type="entry name" value="Cupredoxins"/>
    <property type="match status" value="1"/>
</dbReference>
<sequence length="236" mass="25609">MLRLLFCLACALILLASSVASSAIVEHSFHVKNLTVRRLCSEQVVTTVNGSLPGPTISVQEGDTLVVHVFNESPYNMTLHWHGVFQLLSAWADGAGMITQCPISPGEKRKEDVVVAGEEKLTVEKSSRWRRKGDSRGGGEKKKKMQRGEREKSDGGAPLSSTTRGIVVYEGAPTTATPKMPLMPAFNDTSTAHKFFTTITSLVDVHFPWGLAIAFVVKNGPTKDSTLPPPPTDLPR</sequence>
<feature type="chain" id="PRO_5024399256" description="Plastocyanin-like domain-containing protein" evidence="3">
    <location>
        <begin position="23"/>
        <end position="236"/>
    </location>
</feature>
<keyword evidence="3" id="KW-0732">Signal</keyword>
<feature type="domain" description="Plastocyanin-like" evidence="4">
    <location>
        <begin position="31"/>
        <end position="114"/>
    </location>
</feature>
<accession>A0A5N5MAD9</accession>
<evidence type="ECO:0000256" key="2">
    <source>
        <dbReference type="SAM" id="MobiDB-lite"/>
    </source>
</evidence>
<evidence type="ECO:0000313" key="6">
    <source>
        <dbReference type="Proteomes" id="UP000326939"/>
    </source>
</evidence>
<dbReference type="AlphaFoldDB" id="A0A5N5MAD9"/>
<comment type="caution">
    <text evidence="5">The sequence shown here is derived from an EMBL/GenBank/DDBJ whole genome shotgun (WGS) entry which is preliminary data.</text>
</comment>
<comment type="similarity">
    <text evidence="1">Belongs to the multicopper oxidase family.</text>
</comment>
<dbReference type="GO" id="GO:0016491">
    <property type="term" value="F:oxidoreductase activity"/>
    <property type="evidence" value="ECO:0007669"/>
    <property type="project" value="TreeGrafter"/>
</dbReference>
<dbReference type="InterPro" id="IPR008972">
    <property type="entry name" value="Cupredoxin"/>
</dbReference>
<dbReference type="Proteomes" id="UP000326939">
    <property type="component" value="Chromosome 6"/>
</dbReference>
<protein>
    <recommendedName>
        <fullName evidence="4">Plastocyanin-like domain-containing protein</fullName>
    </recommendedName>
</protein>
<proteinExistence type="inferred from homology"/>
<keyword evidence="6" id="KW-1185">Reference proteome</keyword>
<dbReference type="PANTHER" id="PTHR11709:SF9">
    <property type="entry name" value="LACCASE-7"/>
    <property type="match status" value="1"/>
</dbReference>
<gene>
    <name evidence="5" type="ORF">DKX38_009435</name>
</gene>
<name>A0A5N5MAD9_9ROSI</name>
<reference evidence="6" key="1">
    <citation type="journal article" date="2019" name="Gigascience">
        <title>De novo genome assembly of the endangered Acer yangbiense, a plant species with extremely small populations endemic to Yunnan Province, China.</title>
        <authorList>
            <person name="Yang J."/>
            <person name="Wariss H.M."/>
            <person name="Tao L."/>
            <person name="Zhang R."/>
            <person name="Yun Q."/>
            <person name="Hollingsworth P."/>
            <person name="Dao Z."/>
            <person name="Luo G."/>
            <person name="Guo H."/>
            <person name="Ma Y."/>
            <person name="Sun W."/>
        </authorList>
    </citation>
    <scope>NUCLEOTIDE SEQUENCE [LARGE SCALE GENOMIC DNA]</scope>
    <source>
        <strain evidence="6">cv. br00</strain>
    </source>
</reference>
<evidence type="ECO:0000256" key="1">
    <source>
        <dbReference type="ARBA" id="ARBA00010609"/>
    </source>
</evidence>
<dbReference type="PANTHER" id="PTHR11709">
    <property type="entry name" value="MULTI-COPPER OXIDASE"/>
    <property type="match status" value="1"/>
</dbReference>
<evidence type="ECO:0000313" key="5">
    <source>
        <dbReference type="EMBL" id="KAB5552124.1"/>
    </source>
</evidence>
<dbReference type="GO" id="GO:0005507">
    <property type="term" value="F:copper ion binding"/>
    <property type="evidence" value="ECO:0007669"/>
    <property type="project" value="InterPro"/>
</dbReference>
<feature type="signal peptide" evidence="3">
    <location>
        <begin position="1"/>
        <end position="22"/>
    </location>
</feature>
<organism evidence="5 6">
    <name type="scientific">Salix brachista</name>
    <dbReference type="NCBI Taxonomy" id="2182728"/>
    <lineage>
        <taxon>Eukaryota</taxon>
        <taxon>Viridiplantae</taxon>
        <taxon>Streptophyta</taxon>
        <taxon>Embryophyta</taxon>
        <taxon>Tracheophyta</taxon>
        <taxon>Spermatophyta</taxon>
        <taxon>Magnoliopsida</taxon>
        <taxon>eudicotyledons</taxon>
        <taxon>Gunneridae</taxon>
        <taxon>Pentapetalae</taxon>
        <taxon>rosids</taxon>
        <taxon>fabids</taxon>
        <taxon>Malpighiales</taxon>
        <taxon>Salicaceae</taxon>
        <taxon>Saliceae</taxon>
        <taxon>Salix</taxon>
    </lineage>
</organism>
<dbReference type="Gene3D" id="2.60.40.420">
    <property type="entry name" value="Cupredoxins - blue copper proteins"/>
    <property type="match status" value="1"/>
</dbReference>
<dbReference type="Pfam" id="PF07732">
    <property type="entry name" value="Cu-oxidase_3"/>
    <property type="match status" value="1"/>
</dbReference>
<evidence type="ECO:0000256" key="3">
    <source>
        <dbReference type="SAM" id="SignalP"/>
    </source>
</evidence>
<dbReference type="InterPro" id="IPR011707">
    <property type="entry name" value="Cu-oxidase-like_N"/>
</dbReference>
<feature type="compositionally biased region" description="Basic and acidic residues" evidence="2">
    <location>
        <begin position="124"/>
        <end position="154"/>
    </location>
</feature>
<dbReference type="EMBL" id="VDCV01000006">
    <property type="protein sequence ID" value="KAB5552124.1"/>
    <property type="molecule type" value="Genomic_DNA"/>
</dbReference>
<dbReference type="InterPro" id="IPR045087">
    <property type="entry name" value="Cu-oxidase_fam"/>
</dbReference>
<evidence type="ECO:0000259" key="4">
    <source>
        <dbReference type="Pfam" id="PF07732"/>
    </source>
</evidence>